<dbReference type="EMBL" id="CAUWAG010000004">
    <property type="protein sequence ID" value="CAJ2502891.1"/>
    <property type="molecule type" value="Genomic_DNA"/>
</dbReference>
<organism evidence="1 2">
    <name type="scientific">Anthostomella pinea</name>
    <dbReference type="NCBI Taxonomy" id="933095"/>
    <lineage>
        <taxon>Eukaryota</taxon>
        <taxon>Fungi</taxon>
        <taxon>Dikarya</taxon>
        <taxon>Ascomycota</taxon>
        <taxon>Pezizomycotina</taxon>
        <taxon>Sordariomycetes</taxon>
        <taxon>Xylariomycetidae</taxon>
        <taxon>Xylariales</taxon>
        <taxon>Xylariaceae</taxon>
        <taxon>Anthostomella</taxon>
    </lineage>
</organism>
<gene>
    <name evidence="1" type="ORF">KHLLAP_LOCUS3359</name>
</gene>
<dbReference type="AlphaFoldDB" id="A0AAI8YFJ3"/>
<proteinExistence type="predicted"/>
<reference evidence="1" key="1">
    <citation type="submission" date="2023-10" db="EMBL/GenBank/DDBJ databases">
        <authorList>
            <person name="Hackl T."/>
        </authorList>
    </citation>
    <scope>NUCLEOTIDE SEQUENCE</scope>
</reference>
<sequence length="196" mass="21247">MPNRFEDRDVGPASLGGLLSFPFSPRVAPNRFTRAAMTEYLTVWGHDNMVASGIHDTALTKLYGHWDRGAWVVVHRVRQGHRAARGGRDAMVDALRSGLEGSGIARVSAMEPVLPPEILLVGPRSCIKAKGVVNDEKDIGSEPIDPSDQESFDAFLEDFAAWVASLPAMTLKEPHGHVSIRSTKVIPYGVIAALPV</sequence>
<name>A0AAI8YFJ3_9PEZI</name>
<evidence type="ECO:0000313" key="2">
    <source>
        <dbReference type="Proteomes" id="UP001295740"/>
    </source>
</evidence>
<accession>A0AAI8YFJ3</accession>
<evidence type="ECO:0000313" key="1">
    <source>
        <dbReference type="EMBL" id="CAJ2502891.1"/>
    </source>
</evidence>
<protein>
    <submittedName>
        <fullName evidence="1">Uu.00g102850.m01.CDS01</fullName>
    </submittedName>
</protein>
<keyword evidence="2" id="KW-1185">Reference proteome</keyword>
<dbReference type="Proteomes" id="UP001295740">
    <property type="component" value="Unassembled WGS sequence"/>
</dbReference>
<comment type="caution">
    <text evidence="1">The sequence shown here is derived from an EMBL/GenBank/DDBJ whole genome shotgun (WGS) entry which is preliminary data.</text>
</comment>